<accession>A0A889IW27</accession>
<dbReference type="EMBL" id="MN545487">
    <property type="protein sequence ID" value="QRE02537.1"/>
    <property type="molecule type" value="Genomic_DNA"/>
</dbReference>
<proteinExistence type="predicted"/>
<dbReference type="Pfam" id="PF05459">
    <property type="entry name" value="Herpes_UL69"/>
    <property type="match status" value="1"/>
</dbReference>
<sequence>MCVHCVCLTFHCADSENVPHGSDDHLIIHIDGNDVSSDGCVDSESGSEDDALCTYSEQASGALTSGDVTSIHESVAVPVKRQSVRERIGWRRCVERRRIPGGSHSHLRGDGVGTQGRRLNNAVAYSEEFDARVRRNRVGVRRARWHRHACSSPHSMRRFGHGSSNTMPVRQRLQFRQDVRRMGHMKTTESTQGEDVHAISGSRSHYVNNVPQAHRALRTKIAAVREVFARLQLPPCMLRAPGARAFDESLLPSPTAGVELMAVRTFGEGARTDHVRDTFVKRMAQRSLKASSIIDMSMPLRAIETHYTGLRSFFADAADAEVWMGIRKETMAAAGLVTLTAFLEETICWLQLCQKHGDDAMRLRGDVLSASAQFLSKQLMFKLAGLASCYLPDDNERGIVQNVCRLVATGETISAGAVLQELALNFRFGILVAYALTPSVFTDPNVPRGERMCAHFGRLVDEYQPGRAMGLLNRIVRDHALRCCSRACIMDTRIALLSSCKCTGLFFFPLDCSSRSSK</sequence>
<gene>
    <name evidence="2" type="primary">ORF57</name>
</gene>
<evidence type="ECO:0000313" key="2">
    <source>
        <dbReference type="EMBL" id="QRE02537.1"/>
    </source>
</evidence>
<dbReference type="GO" id="GO:0006355">
    <property type="term" value="P:regulation of DNA-templated transcription"/>
    <property type="evidence" value="ECO:0007669"/>
    <property type="project" value="InterPro"/>
</dbReference>
<name>A0A889IW27_9GAMA</name>
<reference evidence="2" key="1">
    <citation type="submission" date="2019-10" db="EMBL/GenBank/DDBJ databases">
        <title>Otarine herpesvirus 4 in Northern fur seal genital swab.</title>
        <authorList>
            <person name="Deming A.C."/>
            <person name="Wellehan J.F.X."/>
            <person name="Gulland F.M.D."/>
        </authorList>
    </citation>
    <scope>NUCLEOTIDE SEQUENCE</scope>
    <source>
        <strain evidence="2">Cu11-001</strain>
    </source>
</reference>
<evidence type="ECO:0000256" key="1">
    <source>
        <dbReference type="ARBA" id="ARBA00022518"/>
    </source>
</evidence>
<dbReference type="InterPro" id="IPR008648">
    <property type="entry name" value="ICP27-like"/>
</dbReference>
<protein>
    <submittedName>
        <fullName evidence="2">Post-transcriptional regulator</fullName>
    </submittedName>
</protein>
<organism evidence="2">
    <name type="scientific">Otarine gammaherpesvirus 4</name>
    <dbReference type="NCBI Taxonomy" id="2801541"/>
    <lineage>
        <taxon>Viruses</taxon>
        <taxon>Duplodnaviria</taxon>
        <taxon>Heunggongvirae</taxon>
        <taxon>Peploviricota</taxon>
        <taxon>Herviviricetes</taxon>
        <taxon>Herpesvirales</taxon>
        <taxon>Orthoherpesviridae</taxon>
        <taxon>Gammaherpesvirinae</taxon>
    </lineage>
</organism>
<keyword evidence="1" id="KW-0244">Early protein</keyword>